<proteinExistence type="predicted"/>
<evidence type="ECO:0000313" key="2">
    <source>
        <dbReference type="Proteomes" id="UP000269665"/>
    </source>
</evidence>
<dbReference type="Proteomes" id="UP000269665">
    <property type="component" value="Unassembled WGS sequence"/>
</dbReference>
<dbReference type="InterPro" id="IPR021352">
    <property type="entry name" value="DUF2971"/>
</dbReference>
<dbReference type="EMBL" id="PSZG01000001">
    <property type="protein sequence ID" value="RKO76142.1"/>
    <property type="molecule type" value="Genomic_DNA"/>
</dbReference>
<protein>
    <submittedName>
        <fullName evidence="1">DUF2971 domain-containing protein</fullName>
    </submittedName>
</protein>
<dbReference type="Pfam" id="PF11185">
    <property type="entry name" value="DUF2971"/>
    <property type="match status" value="1"/>
</dbReference>
<accession>A0A8B3FD73</accession>
<reference evidence="1 2" key="1">
    <citation type="journal article" date="2018" name="BMC Genomics">
        <title>High genomic variability in the plant pathogenic bacterium Pectobacterium parmentieri deciphered from de novo assembled complete genomes.</title>
        <authorList>
            <person name="Zoledowska S."/>
            <person name="Motyka-Pomagruk A."/>
            <person name="Sledz W."/>
            <person name="Mengoni A."/>
            <person name="Lojkowska E."/>
        </authorList>
    </citation>
    <scope>NUCLEOTIDE SEQUENCE [LARGE SCALE GENOMIC DNA]</scope>
    <source>
        <strain evidence="1 2">IFB5626</strain>
    </source>
</reference>
<dbReference type="AlphaFoldDB" id="A0A8B3FD73"/>
<comment type="caution">
    <text evidence="1">The sequence shown here is derived from an EMBL/GenBank/DDBJ whole genome shotgun (WGS) entry which is preliminary data.</text>
</comment>
<name>A0A8B3FD73_PECPM</name>
<gene>
    <name evidence="1" type="ORF">C5E00_04775</name>
</gene>
<dbReference type="OrthoDB" id="8550178at2"/>
<organism evidence="1 2">
    <name type="scientific">Pectobacterium parmentieri</name>
    <dbReference type="NCBI Taxonomy" id="1905730"/>
    <lineage>
        <taxon>Bacteria</taxon>
        <taxon>Pseudomonadati</taxon>
        <taxon>Pseudomonadota</taxon>
        <taxon>Gammaproteobacteria</taxon>
        <taxon>Enterobacterales</taxon>
        <taxon>Pectobacteriaceae</taxon>
        <taxon>Pectobacterium</taxon>
    </lineage>
</organism>
<evidence type="ECO:0000313" key="1">
    <source>
        <dbReference type="EMBL" id="RKO76142.1"/>
    </source>
</evidence>
<sequence length="281" mass="31912">MNKEIFVGIIYHYCSPEAFISIAKNKKLWLSATNNMNDSAEGVWLIETLKKVLSINVNSINRSSRDYIYNHLFLNNNIKFISCFSKENDLLSQWRAYAQDGEGVAIGFDEDKFELSSGFASNHPDPKESIKINDVLYLNNVELEAAIIQILRKHGIILSDGKDEISSEMLVKLSAELSFLSTIVKNVSFKEEKEKRITYSTLVMGNGEDNSTVILYPFGEMHYRISGSFLTSYFEFGFKNDAIVETIRGPKNKFSQYDIETFMGLNGLGLARAHRSTATYR</sequence>